<dbReference type="PANTHER" id="PTHR12154">
    <property type="entry name" value="GLYCOSYL TRANSFERASE-RELATED"/>
    <property type="match status" value="1"/>
</dbReference>
<evidence type="ECO:0000313" key="7">
    <source>
        <dbReference type="Proteomes" id="UP000732298"/>
    </source>
</evidence>
<evidence type="ECO:0000256" key="3">
    <source>
        <dbReference type="ARBA" id="ARBA00022824"/>
    </source>
</evidence>
<reference evidence="6" key="1">
    <citation type="submission" date="2020-07" db="EMBL/GenBank/DDBJ databases">
        <title>Huge and variable diversity of episymbiotic CPR bacteria and DPANN archaea in groundwater ecosystems.</title>
        <authorList>
            <person name="He C.Y."/>
            <person name="Keren R."/>
            <person name="Whittaker M."/>
            <person name="Farag I.F."/>
            <person name="Doudna J."/>
            <person name="Cate J.H.D."/>
            <person name="Banfield J.F."/>
        </authorList>
    </citation>
    <scope>NUCLEOTIDE SEQUENCE</scope>
    <source>
        <strain evidence="6">NC_groundwater_1296_Ag_S-0.2um_52_80</strain>
    </source>
</reference>
<dbReference type="NCBIfam" id="NF041549">
    <property type="entry name" value="PssD"/>
    <property type="match status" value="1"/>
</dbReference>
<evidence type="ECO:0000313" key="6">
    <source>
        <dbReference type="EMBL" id="MBI4210208.1"/>
    </source>
</evidence>
<dbReference type="InterPro" id="IPR013969">
    <property type="entry name" value="Oligosacch_biosynth_Alg14"/>
</dbReference>
<proteinExistence type="predicted"/>
<dbReference type="Gene3D" id="3.40.50.2000">
    <property type="entry name" value="Glycogen Phosphorylase B"/>
    <property type="match status" value="1"/>
</dbReference>
<keyword evidence="4" id="KW-1133">Transmembrane helix</keyword>
<protein>
    <submittedName>
        <fullName evidence="6">Polysaccharide biosynthesis protein</fullName>
    </submittedName>
</protein>
<sequence length="150" mass="16553">MPPKICLACSAGGHLAEMMQLKSFYSGYGHFFITFRRADTESLAKSERVTFAELPGRNPLATMKCFAQCMGAIRRENPGVIISTGADVGLVACIAGKLLGKKIVFIESFCRPSKPGLSGRMAYLFADLFIYQWKEMARFYPRGIFGGSIF</sequence>
<comment type="caution">
    <text evidence="6">The sequence shown here is derived from an EMBL/GenBank/DDBJ whole genome shotgun (WGS) entry which is preliminary data.</text>
</comment>
<dbReference type="GO" id="GO:0006488">
    <property type="term" value="P:dolichol-linked oligosaccharide biosynthetic process"/>
    <property type="evidence" value="ECO:0007669"/>
    <property type="project" value="InterPro"/>
</dbReference>
<keyword evidence="2" id="KW-0812">Transmembrane</keyword>
<gene>
    <name evidence="6" type="ORF">HY544_01735</name>
</gene>
<dbReference type="GO" id="GO:0004577">
    <property type="term" value="F:N-acetylglucosaminyldiphosphodolichol N-acetylglucosaminyltransferase activity"/>
    <property type="evidence" value="ECO:0007669"/>
    <property type="project" value="TreeGrafter"/>
</dbReference>
<dbReference type="Pfam" id="PF08660">
    <property type="entry name" value="Alg14"/>
    <property type="match status" value="1"/>
</dbReference>
<dbReference type="PANTHER" id="PTHR12154:SF4">
    <property type="entry name" value="UDP-N-ACETYLGLUCOSAMINE TRANSFERASE SUBUNIT ALG14 HOMOLOG"/>
    <property type="match status" value="1"/>
</dbReference>
<dbReference type="Proteomes" id="UP000732298">
    <property type="component" value="Unassembled WGS sequence"/>
</dbReference>
<keyword evidence="5" id="KW-0472">Membrane</keyword>
<organism evidence="6 7">
    <name type="scientific">Candidatus Iainarchaeum sp</name>
    <dbReference type="NCBI Taxonomy" id="3101447"/>
    <lineage>
        <taxon>Archaea</taxon>
        <taxon>Candidatus Iainarchaeota</taxon>
        <taxon>Candidatus Iainarchaeia</taxon>
        <taxon>Candidatus Iainarchaeales</taxon>
        <taxon>Candidatus Iainarchaeaceae</taxon>
        <taxon>Candidatus Iainarchaeum</taxon>
    </lineage>
</organism>
<dbReference type="SUPFAM" id="SSF53756">
    <property type="entry name" value="UDP-Glycosyltransferase/glycogen phosphorylase"/>
    <property type="match status" value="1"/>
</dbReference>
<evidence type="ECO:0000256" key="2">
    <source>
        <dbReference type="ARBA" id="ARBA00022692"/>
    </source>
</evidence>
<comment type="subcellular location">
    <subcellularLocation>
        <location evidence="1">Endoplasmic reticulum membrane</location>
        <topology evidence="1">Single-pass membrane protein</topology>
    </subcellularLocation>
</comment>
<evidence type="ECO:0000256" key="5">
    <source>
        <dbReference type="ARBA" id="ARBA00023136"/>
    </source>
</evidence>
<accession>A0A8T3YMB6</accession>
<dbReference type="EMBL" id="JACQPB010000024">
    <property type="protein sequence ID" value="MBI4210208.1"/>
    <property type="molecule type" value="Genomic_DNA"/>
</dbReference>
<evidence type="ECO:0000256" key="4">
    <source>
        <dbReference type="ARBA" id="ARBA00022989"/>
    </source>
</evidence>
<evidence type="ECO:0000256" key="1">
    <source>
        <dbReference type="ARBA" id="ARBA00004389"/>
    </source>
</evidence>
<keyword evidence="3" id="KW-0256">Endoplasmic reticulum</keyword>
<dbReference type="AlphaFoldDB" id="A0A8T3YMB6"/>
<name>A0A8T3YMB6_9ARCH</name>